<dbReference type="EMBL" id="CAUOFW020006238">
    <property type="protein sequence ID" value="CAK9173906.1"/>
    <property type="molecule type" value="Genomic_DNA"/>
</dbReference>
<organism evidence="1 2">
    <name type="scientific">Ilex paraguariensis</name>
    <name type="common">yerba mate</name>
    <dbReference type="NCBI Taxonomy" id="185542"/>
    <lineage>
        <taxon>Eukaryota</taxon>
        <taxon>Viridiplantae</taxon>
        <taxon>Streptophyta</taxon>
        <taxon>Embryophyta</taxon>
        <taxon>Tracheophyta</taxon>
        <taxon>Spermatophyta</taxon>
        <taxon>Magnoliopsida</taxon>
        <taxon>eudicotyledons</taxon>
        <taxon>Gunneridae</taxon>
        <taxon>Pentapetalae</taxon>
        <taxon>asterids</taxon>
        <taxon>campanulids</taxon>
        <taxon>Aquifoliales</taxon>
        <taxon>Aquifoliaceae</taxon>
        <taxon>Ilex</taxon>
    </lineage>
</organism>
<gene>
    <name evidence="1" type="ORF">ILEXP_LOCUS43638</name>
</gene>
<sequence length="242" mass="26970">MATFPVKMKSVACHHLAIEWQYRSGLINDCFQDRRHWYFAAQLADSFSYRSSHQASKEQTNSSRKMLALMGLIRDRVSTESRPMLDAHPAPSIYKLQPTLLCLVSVCGGFELGLAMDVSFSDVLLLYGEIGSITGRKTVFSLMPGHHKVSWNSIIGVSSDSEASILEAVGHFVEMKGVTLEEKRHFCIAFFFLRETVIRVGHCDPFCEEAPFSRSCGAILPTSLHRVVALNKCSCSPIISFS</sequence>
<proteinExistence type="predicted"/>
<dbReference type="Proteomes" id="UP001642360">
    <property type="component" value="Unassembled WGS sequence"/>
</dbReference>
<accession>A0ABC8U2E8</accession>
<keyword evidence="2" id="KW-1185">Reference proteome</keyword>
<reference evidence="1 2" key="1">
    <citation type="submission" date="2024-02" db="EMBL/GenBank/DDBJ databases">
        <authorList>
            <person name="Vignale AGUSTIN F."/>
            <person name="Sosa J E."/>
            <person name="Modenutti C."/>
        </authorList>
    </citation>
    <scope>NUCLEOTIDE SEQUENCE [LARGE SCALE GENOMIC DNA]</scope>
</reference>
<comment type="caution">
    <text evidence="1">The sequence shown here is derived from an EMBL/GenBank/DDBJ whole genome shotgun (WGS) entry which is preliminary data.</text>
</comment>
<dbReference type="AlphaFoldDB" id="A0ABC8U2E8"/>
<evidence type="ECO:0000313" key="2">
    <source>
        <dbReference type="Proteomes" id="UP001642360"/>
    </source>
</evidence>
<protein>
    <submittedName>
        <fullName evidence="1">Uncharacterized protein</fullName>
    </submittedName>
</protein>
<evidence type="ECO:0000313" key="1">
    <source>
        <dbReference type="EMBL" id="CAK9173906.1"/>
    </source>
</evidence>
<name>A0ABC8U2E8_9AQUA</name>